<sequence>MNKVIAVAMASGIMLMSSAVEAKGFSMSRPAFSRPSISRPITVSKPAPRPVVKQTTVKKTTVIQQNNTVVNKSGGGFMSSLAGSLGGTMLGNWLFHSSGNSDEQAQPVEQFVCPENMVCEPKQAE</sequence>
<proteinExistence type="predicted"/>
<organism evidence="2 3">
    <name type="scientific">Aeromonas phage PZL-Ah8</name>
    <dbReference type="NCBI Taxonomy" id="2870529"/>
    <lineage>
        <taxon>Viruses</taxon>
        <taxon>Duplodnaviria</taxon>
        <taxon>Heunggongvirae</taxon>
        <taxon>Uroviricota</taxon>
        <taxon>Caudoviricetes</taxon>
        <taxon>Autographivirales</taxon>
        <taxon>Autotranscriptaviridae</taxon>
        <taxon>Studiervirinae</taxon>
        <taxon>Armandvirus</taxon>
        <taxon>Armandvirus PZLAh8</taxon>
    </lineage>
</organism>
<evidence type="ECO:0000313" key="3">
    <source>
        <dbReference type="Proteomes" id="UP000827653"/>
    </source>
</evidence>
<protein>
    <submittedName>
        <fullName evidence="2">Uncharacterized protein</fullName>
    </submittedName>
</protein>
<accession>A0AAE9BMC4</accession>
<name>A0AAE9BMC4_9CAUD</name>
<keyword evidence="3" id="KW-1185">Reference proteome</keyword>
<dbReference type="EMBL" id="MZ851152">
    <property type="protein sequence ID" value="UAT28100.1"/>
    <property type="molecule type" value="Genomic_DNA"/>
</dbReference>
<feature type="region of interest" description="Disordered" evidence="1">
    <location>
        <begin position="29"/>
        <end position="53"/>
    </location>
</feature>
<dbReference type="Proteomes" id="UP000827653">
    <property type="component" value="Segment"/>
</dbReference>
<reference evidence="2 3" key="1">
    <citation type="submission" date="2021-08" db="EMBL/GenBank/DDBJ databases">
        <authorList>
            <person name="Zhang L."/>
            <person name="Yu H."/>
            <person name="Feng C."/>
        </authorList>
    </citation>
    <scope>NUCLEOTIDE SEQUENCE [LARGE SCALE GENOMIC DNA]</scope>
</reference>
<evidence type="ECO:0000256" key="1">
    <source>
        <dbReference type="SAM" id="MobiDB-lite"/>
    </source>
</evidence>
<evidence type="ECO:0000313" key="2">
    <source>
        <dbReference type="EMBL" id="UAT28100.1"/>
    </source>
</evidence>